<evidence type="ECO:0000256" key="2">
    <source>
        <dbReference type="ARBA" id="ARBA00023043"/>
    </source>
</evidence>
<feature type="repeat" description="ANK" evidence="3">
    <location>
        <begin position="110"/>
        <end position="143"/>
    </location>
</feature>
<gene>
    <name evidence="4" type="ORF">ATNIH1004_007192</name>
</gene>
<dbReference type="RefSeq" id="XP_033425134.1">
    <property type="nucleotide sequence ID" value="XM_033571819.1"/>
</dbReference>
<protein>
    <submittedName>
        <fullName evidence="4">Uncharacterized protein</fullName>
    </submittedName>
</protein>
<evidence type="ECO:0000313" key="4">
    <source>
        <dbReference type="EMBL" id="KAA8645773.1"/>
    </source>
</evidence>
<comment type="caution">
    <text evidence="4">The sequence shown here is derived from an EMBL/GenBank/DDBJ whole genome shotgun (WGS) entry which is preliminary data.</text>
</comment>
<evidence type="ECO:0000256" key="3">
    <source>
        <dbReference type="PROSITE-ProRule" id="PRU00023"/>
    </source>
</evidence>
<dbReference type="InterPro" id="IPR002110">
    <property type="entry name" value="Ankyrin_rpt"/>
</dbReference>
<dbReference type="EMBL" id="QUQM01000007">
    <property type="protein sequence ID" value="KAA8645773.1"/>
    <property type="molecule type" value="Genomic_DNA"/>
</dbReference>
<dbReference type="PANTHER" id="PTHR24180:SF45">
    <property type="entry name" value="POLY [ADP-RIBOSE] POLYMERASE TANKYRASE"/>
    <property type="match status" value="1"/>
</dbReference>
<dbReference type="SUPFAM" id="SSF48403">
    <property type="entry name" value="Ankyrin repeat"/>
    <property type="match status" value="1"/>
</dbReference>
<dbReference type="PANTHER" id="PTHR24180">
    <property type="entry name" value="CYCLIN-DEPENDENT KINASE INHIBITOR 2C-RELATED"/>
    <property type="match status" value="1"/>
</dbReference>
<keyword evidence="1" id="KW-0677">Repeat</keyword>
<evidence type="ECO:0000256" key="1">
    <source>
        <dbReference type="ARBA" id="ARBA00022737"/>
    </source>
</evidence>
<reference evidence="4 5" key="1">
    <citation type="submission" date="2019-08" db="EMBL/GenBank/DDBJ databases">
        <title>The genome sequence of a newly discovered highly antifungal drug resistant Aspergillus species, Aspergillus tanneri NIH 1004.</title>
        <authorList>
            <person name="Mounaud S."/>
            <person name="Singh I."/>
            <person name="Joardar V."/>
            <person name="Pakala S."/>
            <person name="Pakala S."/>
            <person name="Venepally P."/>
            <person name="Chung J.K."/>
            <person name="Losada L."/>
            <person name="Nierman W.C."/>
        </authorList>
    </citation>
    <scope>NUCLEOTIDE SEQUENCE [LARGE SCALE GENOMIC DNA]</scope>
    <source>
        <strain evidence="4 5">NIH1004</strain>
    </source>
</reference>
<sequence length="170" mass="18306">MIPEDEIVPQVVHTFKLLLAGNPSTINVQDKGRTVLHYAVASHAGCRSSHSNLAIHFLCEIGADAGLKDCKGQTVLHVVAFDSVRGDPIDTDLIDLLVAHGANRNHAHKDGITALHITARNLRQVKAARFLVSRGANVGAKKSKGEHTPPWRKLRNEIIGVLQEAAGKAV</sequence>
<accession>A0A5M9MLC4</accession>
<dbReference type="GeneID" id="54329894"/>
<dbReference type="InterPro" id="IPR051637">
    <property type="entry name" value="Ank_repeat_dom-contain_49"/>
</dbReference>
<evidence type="ECO:0000313" key="5">
    <source>
        <dbReference type="Proteomes" id="UP000324241"/>
    </source>
</evidence>
<dbReference type="Gene3D" id="1.25.40.20">
    <property type="entry name" value="Ankyrin repeat-containing domain"/>
    <property type="match status" value="2"/>
</dbReference>
<dbReference type="InterPro" id="IPR036770">
    <property type="entry name" value="Ankyrin_rpt-contain_sf"/>
</dbReference>
<keyword evidence="2 3" id="KW-0040">ANK repeat</keyword>
<dbReference type="Pfam" id="PF12796">
    <property type="entry name" value="Ank_2"/>
    <property type="match status" value="1"/>
</dbReference>
<dbReference type="OrthoDB" id="4506528at2759"/>
<dbReference type="AlphaFoldDB" id="A0A5M9MLC4"/>
<dbReference type="Proteomes" id="UP000324241">
    <property type="component" value="Unassembled WGS sequence"/>
</dbReference>
<organism evidence="4 5">
    <name type="scientific">Aspergillus tanneri</name>
    <dbReference type="NCBI Taxonomy" id="1220188"/>
    <lineage>
        <taxon>Eukaryota</taxon>
        <taxon>Fungi</taxon>
        <taxon>Dikarya</taxon>
        <taxon>Ascomycota</taxon>
        <taxon>Pezizomycotina</taxon>
        <taxon>Eurotiomycetes</taxon>
        <taxon>Eurotiomycetidae</taxon>
        <taxon>Eurotiales</taxon>
        <taxon>Aspergillaceae</taxon>
        <taxon>Aspergillus</taxon>
        <taxon>Aspergillus subgen. Circumdati</taxon>
    </lineage>
</organism>
<name>A0A5M9MLC4_9EURO</name>
<dbReference type="PROSITE" id="PS50088">
    <property type="entry name" value="ANK_REPEAT"/>
    <property type="match status" value="1"/>
</dbReference>
<dbReference type="SMART" id="SM00248">
    <property type="entry name" value="ANK"/>
    <property type="match status" value="3"/>
</dbReference>
<proteinExistence type="predicted"/>